<dbReference type="SUPFAM" id="SSF54928">
    <property type="entry name" value="RNA-binding domain, RBD"/>
    <property type="match status" value="1"/>
</dbReference>
<keyword evidence="5" id="KW-1185">Reference proteome</keyword>
<dbReference type="InterPro" id="IPR034215">
    <property type="entry name" value="RBM42_RRM"/>
</dbReference>
<dbReference type="GeneID" id="9688512"/>
<dbReference type="Pfam" id="PF00076">
    <property type="entry name" value="RRM_1"/>
    <property type="match status" value="1"/>
</dbReference>
<dbReference type="RefSeq" id="XP_003062869.1">
    <property type="nucleotide sequence ID" value="XM_003062823.1"/>
</dbReference>
<dbReference type="SMART" id="SM00360">
    <property type="entry name" value="RRM"/>
    <property type="match status" value="1"/>
</dbReference>
<feature type="non-terminal residue" evidence="4">
    <location>
        <position position="106"/>
    </location>
</feature>
<name>C1N4X5_MICPC</name>
<dbReference type="eggNOG" id="KOG0226">
    <property type="taxonomic scope" value="Eukaryota"/>
</dbReference>
<dbReference type="InterPro" id="IPR050825">
    <property type="entry name" value="RBM42_RBP45_47-like"/>
</dbReference>
<gene>
    <name evidence="4" type="ORF">MICPUCDRAFT_11624</name>
</gene>
<evidence type="ECO:0000256" key="1">
    <source>
        <dbReference type="ARBA" id="ARBA00022884"/>
    </source>
</evidence>
<feature type="non-terminal residue" evidence="4">
    <location>
        <position position="1"/>
    </location>
</feature>
<dbReference type="Gene3D" id="3.30.70.330">
    <property type="match status" value="1"/>
</dbReference>
<dbReference type="EMBL" id="GG663747">
    <property type="protein sequence ID" value="EEH52808.1"/>
    <property type="molecule type" value="Genomic_DNA"/>
</dbReference>
<evidence type="ECO:0000313" key="5">
    <source>
        <dbReference type="Proteomes" id="UP000001876"/>
    </source>
</evidence>
<sequence length="106" mass="12140">KPVYRSAAGDRWQDKTLGDWPENDYRIFVGDLGTEVSDDHLARAFGKYASFQKARVVKDKTTQKSRGFGFVSFMDSADYSSAMREMNGKYIGNRPCKLKKSDWAQR</sequence>
<reference evidence="4 5" key="1">
    <citation type="journal article" date="2009" name="Science">
        <title>Green evolution and dynamic adaptations revealed by genomes of the marine picoeukaryotes Micromonas.</title>
        <authorList>
            <person name="Worden A.Z."/>
            <person name="Lee J.H."/>
            <person name="Mock T."/>
            <person name="Rouze P."/>
            <person name="Simmons M.P."/>
            <person name="Aerts A.L."/>
            <person name="Allen A.E."/>
            <person name="Cuvelier M.L."/>
            <person name="Derelle E."/>
            <person name="Everett M.V."/>
            <person name="Foulon E."/>
            <person name="Grimwood J."/>
            <person name="Gundlach H."/>
            <person name="Henrissat B."/>
            <person name="Napoli C."/>
            <person name="McDonald S.M."/>
            <person name="Parker M.S."/>
            <person name="Rombauts S."/>
            <person name="Salamov A."/>
            <person name="Von Dassow P."/>
            <person name="Badger J.H."/>
            <person name="Coutinho P.M."/>
            <person name="Demir E."/>
            <person name="Dubchak I."/>
            <person name="Gentemann C."/>
            <person name="Eikrem W."/>
            <person name="Gready J.E."/>
            <person name="John U."/>
            <person name="Lanier W."/>
            <person name="Lindquist E.A."/>
            <person name="Lucas S."/>
            <person name="Mayer K.F."/>
            <person name="Moreau H."/>
            <person name="Not F."/>
            <person name="Otillar R."/>
            <person name="Panaud O."/>
            <person name="Pangilinan J."/>
            <person name="Paulsen I."/>
            <person name="Piegu B."/>
            <person name="Poliakov A."/>
            <person name="Robbens S."/>
            <person name="Schmutz J."/>
            <person name="Toulza E."/>
            <person name="Wyss T."/>
            <person name="Zelensky A."/>
            <person name="Zhou K."/>
            <person name="Armbrust E.V."/>
            <person name="Bhattacharya D."/>
            <person name="Goodenough U.W."/>
            <person name="Van de Peer Y."/>
            <person name="Grigoriev I.V."/>
        </authorList>
    </citation>
    <scope>NUCLEOTIDE SEQUENCE [LARGE SCALE GENOMIC DNA]</scope>
    <source>
        <strain evidence="4 5">CCMP1545</strain>
    </source>
</reference>
<evidence type="ECO:0000313" key="4">
    <source>
        <dbReference type="EMBL" id="EEH52808.1"/>
    </source>
</evidence>
<dbReference type="GO" id="GO:0003729">
    <property type="term" value="F:mRNA binding"/>
    <property type="evidence" value="ECO:0007669"/>
    <property type="project" value="InterPro"/>
</dbReference>
<proteinExistence type="predicted"/>
<dbReference type="OMA" id="RTHAMAE"/>
<keyword evidence="1 2" id="KW-0694">RNA-binding</keyword>
<dbReference type="AlphaFoldDB" id="C1N4X5"/>
<dbReference type="Proteomes" id="UP000001876">
    <property type="component" value="Unassembled WGS sequence"/>
</dbReference>
<dbReference type="PANTHER" id="PTHR47640:SF11">
    <property type="entry name" value="RNA-BINDING PROTEIN 42"/>
    <property type="match status" value="1"/>
</dbReference>
<dbReference type="PROSITE" id="PS50102">
    <property type="entry name" value="RRM"/>
    <property type="match status" value="1"/>
</dbReference>
<feature type="domain" description="RRM" evidence="3">
    <location>
        <begin position="25"/>
        <end position="103"/>
    </location>
</feature>
<evidence type="ECO:0000256" key="2">
    <source>
        <dbReference type="PROSITE-ProRule" id="PRU00176"/>
    </source>
</evidence>
<dbReference type="CDD" id="cd12383">
    <property type="entry name" value="RRM_RBM42"/>
    <property type="match status" value="1"/>
</dbReference>
<dbReference type="InterPro" id="IPR035979">
    <property type="entry name" value="RBD_domain_sf"/>
</dbReference>
<organism evidence="5">
    <name type="scientific">Micromonas pusilla (strain CCMP1545)</name>
    <name type="common">Picoplanktonic green alga</name>
    <dbReference type="NCBI Taxonomy" id="564608"/>
    <lineage>
        <taxon>Eukaryota</taxon>
        <taxon>Viridiplantae</taxon>
        <taxon>Chlorophyta</taxon>
        <taxon>Mamiellophyceae</taxon>
        <taxon>Mamiellales</taxon>
        <taxon>Mamiellaceae</taxon>
        <taxon>Micromonas</taxon>
    </lineage>
</organism>
<dbReference type="KEGG" id="mpp:MICPUCDRAFT_11624"/>
<dbReference type="InterPro" id="IPR000504">
    <property type="entry name" value="RRM_dom"/>
</dbReference>
<protein>
    <submittedName>
        <fullName evidence="4">Predicted protein</fullName>
    </submittedName>
</protein>
<evidence type="ECO:0000259" key="3">
    <source>
        <dbReference type="PROSITE" id="PS50102"/>
    </source>
</evidence>
<dbReference type="OrthoDB" id="1749473at2759"/>
<dbReference type="PANTHER" id="PTHR47640">
    <property type="entry name" value="TRNA SELENOCYSTEINE 1-ASSOCIATED PROTEIN 1-RELATED-RELATED"/>
    <property type="match status" value="1"/>
</dbReference>
<accession>C1N4X5</accession>
<dbReference type="STRING" id="564608.C1N4X5"/>
<dbReference type="InterPro" id="IPR012677">
    <property type="entry name" value="Nucleotide-bd_a/b_plait_sf"/>
</dbReference>